<dbReference type="Proteomes" id="UP001058602">
    <property type="component" value="Chromosome 1"/>
</dbReference>
<dbReference type="InterPro" id="IPR007433">
    <property type="entry name" value="DUF481"/>
</dbReference>
<accession>A0ABY5LIZ7</accession>
<sequence>MSRFWLLTAGLFTTTLCYAAEEQQTNLDLDIPSPLNSEIEFGYQSHSGNSDTESLNARVAADYTSGKHRTSGEWKFYLLYKDGEEDKRLSTYKLQSDYKLGPKTYLYANFKGVDSLYTAYFKDYTVSGGFGYQLSNTEDLILEVELGPGYRYQEPNLDEIDDDDIIFPEIVREAIFRGNLSSKWQVVERLSVSGSLTLVSGSSNSRLDSDISVINDITDDIALKLTYSRQYHDKVPEGLSKSDSVFSVNLLFIF</sequence>
<dbReference type="EMBL" id="CP102096">
    <property type="protein sequence ID" value="UUM30870.1"/>
    <property type="molecule type" value="Genomic_DNA"/>
</dbReference>
<keyword evidence="1" id="KW-0732">Signal</keyword>
<feature type="signal peptide" evidence="1">
    <location>
        <begin position="1"/>
        <end position="19"/>
    </location>
</feature>
<dbReference type="RefSeq" id="WP_257084598.1">
    <property type="nucleotide sequence ID" value="NZ_CP102096.1"/>
</dbReference>
<keyword evidence="3" id="KW-1185">Reference proteome</keyword>
<proteinExistence type="predicted"/>
<feature type="chain" id="PRO_5047115469" evidence="1">
    <location>
        <begin position="20"/>
        <end position="254"/>
    </location>
</feature>
<dbReference type="Pfam" id="PF04338">
    <property type="entry name" value="DUF481"/>
    <property type="match status" value="1"/>
</dbReference>
<protein>
    <submittedName>
        <fullName evidence="2">DUF481 domain-containing protein</fullName>
    </submittedName>
</protein>
<organism evidence="2 3">
    <name type="scientific">Vibrio japonicus</name>
    <dbReference type="NCBI Taxonomy" id="1824638"/>
    <lineage>
        <taxon>Bacteria</taxon>
        <taxon>Pseudomonadati</taxon>
        <taxon>Pseudomonadota</taxon>
        <taxon>Gammaproteobacteria</taxon>
        <taxon>Vibrionales</taxon>
        <taxon>Vibrionaceae</taxon>
        <taxon>Vibrio</taxon>
    </lineage>
</organism>
<name>A0ABY5LIZ7_9VIBR</name>
<evidence type="ECO:0000256" key="1">
    <source>
        <dbReference type="SAM" id="SignalP"/>
    </source>
</evidence>
<evidence type="ECO:0000313" key="3">
    <source>
        <dbReference type="Proteomes" id="UP001058602"/>
    </source>
</evidence>
<evidence type="ECO:0000313" key="2">
    <source>
        <dbReference type="EMBL" id="UUM30870.1"/>
    </source>
</evidence>
<reference evidence="2" key="1">
    <citation type="submission" date="2022-07" db="EMBL/GenBank/DDBJ databases">
        <title>Complete genome of Vibrio japonicus strain JCM 31412T and phylogenomic assessment of the Nereis clade of the genus Vibrio.</title>
        <authorList>
            <person name="Shlafstein M.D."/>
            <person name="Emsley S.A."/>
            <person name="Ushijima B."/>
            <person name="Videau P."/>
            <person name="Saw J.H."/>
        </authorList>
    </citation>
    <scope>NUCLEOTIDE SEQUENCE</scope>
    <source>
        <strain evidence="2">JCM 31412</strain>
    </source>
</reference>
<gene>
    <name evidence="2" type="ORF">NP165_01550</name>
</gene>